<evidence type="ECO:0000313" key="4">
    <source>
        <dbReference type="Proteomes" id="UP000619260"/>
    </source>
</evidence>
<reference evidence="3" key="1">
    <citation type="submission" date="2021-01" db="EMBL/GenBank/DDBJ databases">
        <title>Whole genome shotgun sequence of Virgisporangium aliadipatigenens NBRC 105644.</title>
        <authorList>
            <person name="Komaki H."/>
            <person name="Tamura T."/>
        </authorList>
    </citation>
    <scope>NUCLEOTIDE SEQUENCE</scope>
    <source>
        <strain evidence="3">NBRC 105644</strain>
    </source>
</reference>
<dbReference type="EMBL" id="BOPF01000008">
    <property type="protein sequence ID" value="GIJ45698.1"/>
    <property type="molecule type" value="Genomic_DNA"/>
</dbReference>
<evidence type="ECO:0000259" key="2">
    <source>
        <dbReference type="Pfam" id="PF21831"/>
    </source>
</evidence>
<evidence type="ECO:0000256" key="1">
    <source>
        <dbReference type="SAM" id="MobiDB-lite"/>
    </source>
</evidence>
<feature type="domain" description="DUF6891" evidence="2">
    <location>
        <begin position="21"/>
        <end position="204"/>
    </location>
</feature>
<organism evidence="3 4">
    <name type="scientific">Virgisporangium aliadipatigenens</name>
    <dbReference type="NCBI Taxonomy" id="741659"/>
    <lineage>
        <taxon>Bacteria</taxon>
        <taxon>Bacillati</taxon>
        <taxon>Actinomycetota</taxon>
        <taxon>Actinomycetes</taxon>
        <taxon>Micromonosporales</taxon>
        <taxon>Micromonosporaceae</taxon>
        <taxon>Virgisporangium</taxon>
    </lineage>
</organism>
<dbReference type="RefSeq" id="WP_203899253.1">
    <property type="nucleotide sequence ID" value="NZ_BOPF01000008.1"/>
</dbReference>
<name>A0A8J3YKY3_9ACTN</name>
<gene>
    <name evidence="3" type="ORF">Val02_25840</name>
</gene>
<comment type="caution">
    <text evidence="3">The sequence shown here is derived from an EMBL/GenBank/DDBJ whole genome shotgun (WGS) entry which is preliminary data.</text>
</comment>
<dbReference type="Proteomes" id="UP000619260">
    <property type="component" value="Unassembled WGS sequence"/>
</dbReference>
<protein>
    <recommendedName>
        <fullName evidence="2">DUF6891 domain-containing protein</fullName>
    </recommendedName>
</protein>
<evidence type="ECO:0000313" key="3">
    <source>
        <dbReference type="EMBL" id="GIJ45698.1"/>
    </source>
</evidence>
<dbReference type="AlphaFoldDB" id="A0A8J3YKY3"/>
<accession>A0A8J3YKY3</accession>
<sequence>MSQTPAPDELRGDDDLPGDLEGARDLIRTQVAAGYAEREQIREEALEYALDEPPEEMTEAEVEAFVDAELERALREQAERQAGFPEVTDYDRLHAAFEELERDGIVARENFSCCGNCGAAEIGEEMERHGSARGYTFFHQQDTESAVESGGLYLNYGADSNDEADWVAVGHEVVAVLRRHDLDTTWSGKLSKRIMVAVNWQRRRP</sequence>
<keyword evidence="4" id="KW-1185">Reference proteome</keyword>
<dbReference type="Pfam" id="PF21831">
    <property type="entry name" value="DUF6891"/>
    <property type="match status" value="1"/>
</dbReference>
<dbReference type="InterPro" id="IPR054186">
    <property type="entry name" value="DUF6891"/>
</dbReference>
<proteinExistence type="predicted"/>
<feature type="region of interest" description="Disordered" evidence="1">
    <location>
        <begin position="1"/>
        <end position="21"/>
    </location>
</feature>